<reference evidence="2 3" key="1">
    <citation type="submission" date="2017-03" db="EMBL/GenBank/DDBJ databases">
        <title>An alternative strategy for trypanosome survival in the mammalian bloodstream revealed through genome and transcriptome analysis of the ubiquitous bovine parasite Trypanosoma (Megatrypanum) theileri.</title>
        <authorList>
            <person name="Kelly S."/>
            <person name="Ivens A."/>
            <person name="Mott A."/>
            <person name="O'Neill E."/>
            <person name="Emms D."/>
            <person name="Macleod O."/>
            <person name="Voorheis P."/>
            <person name="Matthews J."/>
            <person name="Matthews K."/>
            <person name="Carrington M."/>
        </authorList>
    </citation>
    <scope>NUCLEOTIDE SEQUENCE [LARGE SCALE GENOMIC DNA]</scope>
    <source>
        <strain evidence="2">Edinburgh</strain>
    </source>
</reference>
<evidence type="ECO:0000313" key="3">
    <source>
        <dbReference type="Proteomes" id="UP000192257"/>
    </source>
</evidence>
<name>A0A1X0NNL4_9TRYP</name>
<proteinExistence type="predicted"/>
<feature type="compositionally biased region" description="Low complexity" evidence="1">
    <location>
        <begin position="182"/>
        <end position="193"/>
    </location>
</feature>
<protein>
    <submittedName>
        <fullName evidence="2">Uncharacterized protein</fullName>
    </submittedName>
</protein>
<keyword evidence="3" id="KW-1185">Reference proteome</keyword>
<feature type="region of interest" description="Disordered" evidence="1">
    <location>
        <begin position="1"/>
        <end position="144"/>
    </location>
</feature>
<feature type="compositionally biased region" description="Low complexity" evidence="1">
    <location>
        <begin position="369"/>
        <end position="399"/>
    </location>
</feature>
<comment type="caution">
    <text evidence="2">The sequence shown here is derived from an EMBL/GenBank/DDBJ whole genome shotgun (WGS) entry which is preliminary data.</text>
</comment>
<feature type="region of interest" description="Disordered" evidence="1">
    <location>
        <begin position="477"/>
        <end position="510"/>
    </location>
</feature>
<feature type="compositionally biased region" description="Low complexity" evidence="1">
    <location>
        <begin position="84"/>
        <end position="112"/>
    </location>
</feature>
<feature type="compositionally biased region" description="Low complexity" evidence="1">
    <location>
        <begin position="326"/>
        <end position="346"/>
    </location>
</feature>
<feature type="compositionally biased region" description="Basic and acidic residues" evidence="1">
    <location>
        <begin position="18"/>
        <end position="28"/>
    </location>
</feature>
<gene>
    <name evidence="2" type="ORF">TM35_000301280</name>
</gene>
<dbReference type="VEuPathDB" id="TriTrypDB:TM35_000301280"/>
<dbReference type="Proteomes" id="UP000192257">
    <property type="component" value="Unassembled WGS sequence"/>
</dbReference>
<dbReference type="AlphaFoldDB" id="A0A1X0NNL4"/>
<dbReference type="OrthoDB" id="250696at2759"/>
<dbReference type="RefSeq" id="XP_028880154.1">
    <property type="nucleotide sequence ID" value="XM_029028451.1"/>
</dbReference>
<organism evidence="2 3">
    <name type="scientific">Trypanosoma theileri</name>
    <dbReference type="NCBI Taxonomy" id="67003"/>
    <lineage>
        <taxon>Eukaryota</taxon>
        <taxon>Discoba</taxon>
        <taxon>Euglenozoa</taxon>
        <taxon>Kinetoplastea</taxon>
        <taxon>Metakinetoplastina</taxon>
        <taxon>Trypanosomatida</taxon>
        <taxon>Trypanosomatidae</taxon>
        <taxon>Trypanosoma</taxon>
    </lineage>
</organism>
<dbReference type="EMBL" id="NBCO01000030">
    <property type="protein sequence ID" value="ORC86088.1"/>
    <property type="molecule type" value="Genomic_DNA"/>
</dbReference>
<sequence>MYDLNVSGATQPPPQRSSDNRVEHKKSEFIPSTTYNLYDERNPKRHQGSSSSEHGVSEEGIHPSSKDTFNNNECGTNTTKHMRNQNTQSQLQSQQQQGKQIQEGQEPPYKQQQEQEEEEKEIERKPSLVVSSGVRGPHTPLFSSPSPVAAQMEVFTGPVVHDIIMQTRLNFQAPPKLTLQTQTQPTRPCLTPPNKCNHSHRKGNEMTPPSAVFSMSPGGVTSLSTSLHQGSVASFNSTPRSPEPSWLKLGEKVHHHGHISKLDKVVRQTPLLSLPRENHTDFSNGDISPVTSFPVSLINYRSPVARKHPTPTGNETSNLFGTPFQQQLQLQQQLQQQQEKQELAQLSPSSLIKKPFSPKKDDTWGNNGVQRQQQQQQQTLLQVSTSSTNKSSGSSNRCSALNSTSTYSNGRLANLSTSIAGGGSGSVSLPAISIPSGTCIPLKTVRNGKNNGVNHVEKSPGPPWSLSMRNGFSESGLGISVPFSPRGEMGSIRSPHRKQQPQQDTTNRSVQELLVQEIVTQLRPK</sequence>
<accession>A0A1X0NNL4</accession>
<feature type="region of interest" description="Disordered" evidence="1">
    <location>
        <begin position="182"/>
        <end position="204"/>
    </location>
</feature>
<dbReference type="GeneID" id="39988231"/>
<feature type="compositionally biased region" description="Basic and acidic residues" evidence="1">
    <location>
        <begin position="55"/>
        <end position="65"/>
    </location>
</feature>
<evidence type="ECO:0000313" key="2">
    <source>
        <dbReference type="EMBL" id="ORC86088.1"/>
    </source>
</evidence>
<evidence type="ECO:0000256" key="1">
    <source>
        <dbReference type="SAM" id="MobiDB-lite"/>
    </source>
</evidence>
<feature type="compositionally biased region" description="Polar residues" evidence="1">
    <location>
        <begin position="66"/>
        <end position="79"/>
    </location>
</feature>
<feature type="region of interest" description="Disordered" evidence="1">
    <location>
        <begin position="326"/>
        <end position="407"/>
    </location>
</feature>
<feature type="compositionally biased region" description="Polar residues" evidence="1">
    <location>
        <begin position="500"/>
        <end position="510"/>
    </location>
</feature>